<dbReference type="GO" id="GO:0006606">
    <property type="term" value="P:protein import into nucleus"/>
    <property type="evidence" value="ECO:0007669"/>
    <property type="project" value="TreeGrafter"/>
</dbReference>
<evidence type="ECO:0000256" key="8">
    <source>
        <dbReference type="ARBA" id="ARBA00023242"/>
    </source>
</evidence>
<evidence type="ECO:0000256" key="4">
    <source>
        <dbReference type="ARBA" id="ARBA00022816"/>
    </source>
</evidence>
<keyword evidence="3 9" id="KW-0813">Transport</keyword>
<keyword evidence="8 9" id="KW-0539">Nucleus</keyword>
<dbReference type="GO" id="GO:0045893">
    <property type="term" value="P:positive regulation of DNA-templated transcription"/>
    <property type="evidence" value="ECO:0007669"/>
    <property type="project" value="TreeGrafter"/>
</dbReference>
<dbReference type="GO" id="GO:0031965">
    <property type="term" value="C:nuclear membrane"/>
    <property type="evidence" value="ECO:0007669"/>
    <property type="project" value="UniProtKB-UniRule"/>
</dbReference>
<dbReference type="GO" id="GO:0031080">
    <property type="term" value="C:nuclear pore outer ring"/>
    <property type="evidence" value="ECO:0007669"/>
    <property type="project" value="TreeGrafter"/>
</dbReference>
<protein>
    <recommendedName>
        <fullName evidence="9">Nuclear pore complex protein Nup85</fullName>
    </recommendedName>
</protein>
<comment type="similarity">
    <text evidence="2 9">Belongs to the nucleoporin Nup85 family.</text>
</comment>
<evidence type="ECO:0000256" key="2">
    <source>
        <dbReference type="ARBA" id="ARBA00005573"/>
    </source>
</evidence>
<evidence type="ECO:0000256" key="1">
    <source>
        <dbReference type="ARBA" id="ARBA00004567"/>
    </source>
</evidence>
<organism evidence="10 11">
    <name type="scientific">Mucor saturninus</name>
    <dbReference type="NCBI Taxonomy" id="64648"/>
    <lineage>
        <taxon>Eukaryota</taxon>
        <taxon>Fungi</taxon>
        <taxon>Fungi incertae sedis</taxon>
        <taxon>Mucoromycota</taxon>
        <taxon>Mucoromycotina</taxon>
        <taxon>Mucoromycetes</taxon>
        <taxon>Mucorales</taxon>
        <taxon>Mucorineae</taxon>
        <taxon>Mucoraceae</taxon>
        <taxon>Mucor</taxon>
    </lineage>
</organism>
<evidence type="ECO:0000256" key="7">
    <source>
        <dbReference type="ARBA" id="ARBA00023132"/>
    </source>
</evidence>
<dbReference type="PANTHER" id="PTHR13373">
    <property type="entry name" value="FROUNT PROTEIN-RELATED"/>
    <property type="match status" value="1"/>
</dbReference>
<keyword evidence="9" id="KW-0472">Membrane</keyword>
<dbReference type="SUPFAM" id="SSF48371">
    <property type="entry name" value="ARM repeat"/>
    <property type="match status" value="1"/>
</dbReference>
<comment type="caution">
    <text evidence="10">The sequence shown here is derived from an EMBL/GenBank/DDBJ whole genome shotgun (WGS) entry which is preliminary data.</text>
</comment>
<name>A0A8H7RCP9_9FUNG</name>
<comment type="subunit">
    <text evidence="9">Component of the nuclear pore complex (NPC).</text>
</comment>
<dbReference type="PANTHER" id="PTHR13373:SF21">
    <property type="entry name" value="NUCLEAR PORE COMPLEX PROTEIN NUP85"/>
    <property type="match status" value="1"/>
</dbReference>
<keyword evidence="7 9" id="KW-0906">Nuclear pore complex</keyword>
<keyword evidence="4 9" id="KW-0509">mRNA transport</keyword>
<dbReference type="GO" id="GO:0006406">
    <property type="term" value="P:mRNA export from nucleus"/>
    <property type="evidence" value="ECO:0007669"/>
    <property type="project" value="TreeGrafter"/>
</dbReference>
<proteinExistence type="inferred from homology"/>
<comment type="subcellular location">
    <subcellularLocation>
        <location evidence="1 9">Nucleus</location>
        <location evidence="1 9">Nuclear pore complex</location>
    </subcellularLocation>
</comment>
<dbReference type="GO" id="GO:0017056">
    <property type="term" value="F:structural constituent of nuclear pore"/>
    <property type="evidence" value="ECO:0007669"/>
    <property type="project" value="TreeGrafter"/>
</dbReference>
<evidence type="ECO:0000256" key="6">
    <source>
        <dbReference type="ARBA" id="ARBA00023010"/>
    </source>
</evidence>
<dbReference type="EMBL" id="JAEPRD010000021">
    <property type="protein sequence ID" value="KAG2208060.1"/>
    <property type="molecule type" value="Genomic_DNA"/>
</dbReference>
<keyword evidence="5 9" id="KW-0653">Protein transport</keyword>
<gene>
    <name evidence="10" type="ORF">INT47_010422</name>
</gene>
<reference evidence="10" key="1">
    <citation type="submission" date="2020-12" db="EMBL/GenBank/DDBJ databases">
        <title>Metabolic potential, ecology and presence of endohyphal bacteria is reflected in genomic diversity of Mucoromycotina.</title>
        <authorList>
            <person name="Muszewska A."/>
            <person name="Okrasinska A."/>
            <person name="Steczkiewicz K."/>
            <person name="Drgas O."/>
            <person name="Orlowska M."/>
            <person name="Perlinska-Lenart U."/>
            <person name="Aleksandrzak-Piekarczyk T."/>
            <person name="Szatraj K."/>
            <person name="Zielenkiewicz U."/>
            <person name="Pilsyk S."/>
            <person name="Malc E."/>
            <person name="Mieczkowski P."/>
            <person name="Kruszewska J.S."/>
            <person name="Biernat P."/>
            <person name="Pawlowska J."/>
        </authorList>
    </citation>
    <scope>NUCLEOTIDE SEQUENCE</scope>
    <source>
        <strain evidence="10">WA0000017839</strain>
    </source>
</reference>
<accession>A0A8H7RCP9</accession>
<sequence>MSAMEDNDVNVAKQEQVPPNDLLLQHLESIKSNAPQNKEEFYQQSFQIFSTLNRCVKGNDATSYKDAKKSEISDIVSQYVDLVHEFPETNRVPIWDMANLLYFSDVPWSTSLNDWINEHVAIPDDKNEFEIAVHQILRGNAIEAIDQLNEIADLTEAQLATIKIITDLLDQFQHLQGDQTTYAAQWSLWHELCATELCNFINMCEEVGDSNVDQEIRVIFDVLCGDEDTIFYSGTYYEKVMGTLLYSRPATTLSGLNHLAQRLVDEDTQVEPSAYILMGCFDEAFETCHDLWLQTHLGHALIVLGAKSTDKALLSVETETIIDPVYYSIREYATKFAEKKMWKEAVVYLSACVENREIWIKQLLGELPLKNKELSLLMGILHIAEEHNMIAVQRYIHQAMGQRYEEKKETRQATIEYGKAQDLKALDRFAHAEFSQYLRTGKLGDVVTDMEALKSSPHYAMLIVYHNFRVYIEKKDWKKAAEALLELLKDEHLPTKFEIVLLVDNFVILQDPRDFYTEEELLHLIKIFRVVTKDSVHHDFFAKYYQFIYHHDVQGSVVVARMRELLGYRAATVAMEKKKPDLKELAKILSDAYYHVLQHANSPREALVKDLEQLSNYSNDLPVPWFTHAFMDTLLSLKDEFITHNNITGLRSILTLFSSWLRRCPTTDNTHLSSVLDTLFKVLTSSDPTYLTLQKECWIGWVGLIGKEQDIKLLDGMTSIILAMEDPARIHSLADTVDAGVAHALAQTTTLNDFEVEACQHLLEAHIQFCHRRRLDGPRAMMTTMEHVVDIRSQETPQSCAEAHLTTLVQMAKDVVKNQSDAHFVRLAVVAGIVRMLQFNQGKNTKKVLALRESVEAILIKHLDMAVKEEHTTVNQDWIAFFAGRCLIQIPPAILSKMKNTPALLKVMSQSLLSTLNGGDILHRLQNTGAMTAEVSHMVEQPMFKDIGRISRAIAKLVEICIKEKKSTVVVQAVLDRLVGVSYNVFFDWDRYLMAHSSKTMTAVILKSVAVDTEGLVGVPHAAQDIIATYANLNYMTENLGEGVGRQAYQEILTNAVAYLLHDSCQLNTLLSTAFKEFAPSHFVKDTTPAVELLSFVKQSRLLFFSDLVEQVMSRIENEVLEQDILPVLYPILKWKRIANKNLYESAHTAVISAFLAEKPVSRELAGVYSQILIENFPEPMNLDQFRFGFSTLIGALCSMDDALAWLTVEGLIHKIRSLTNEKDLVLRNEYTTALIDLLKPLSLGPFFPSILDEIKRLILAQETEAMQKATMKILFETVSGSGISDMRRTEAVGWFLELKHELKF</sequence>
<dbReference type="OrthoDB" id="2357318at2759"/>
<dbReference type="InterPro" id="IPR011502">
    <property type="entry name" value="Nucleoporin_Nup85"/>
</dbReference>
<dbReference type="Pfam" id="PF07575">
    <property type="entry name" value="Nucleopor_Nup85"/>
    <property type="match status" value="1"/>
</dbReference>
<evidence type="ECO:0000256" key="9">
    <source>
        <dbReference type="RuleBase" id="RU365073"/>
    </source>
</evidence>
<dbReference type="Proteomes" id="UP000603453">
    <property type="component" value="Unassembled WGS sequence"/>
</dbReference>
<evidence type="ECO:0000256" key="5">
    <source>
        <dbReference type="ARBA" id="ARBA00022927"/>
    </source>
</evidence>
<evidence type="ECO:0000256" key="3">
    <source>
        <dbReference type="ARBA" id="ARBA00022448"/>
    </source>
</evidence>
<dbReference type="InterPro" id="IPR016024">
    <property type="entry name" value="ARM-type_fold"/>
</dbReference>
<comment type="function">
    <text evidence="9">Functions as a component of the nuclear pore complex (NPC).</text>
</comment>
<evidence type="ECO:0000313" key="10">
    <source>
        <dbReference type="EMBL" id="KAG2208060.1"/>
    </source>
</evidence>
<evidence type="ECO:0000313" key="11">
    <source>
        <dbReference type="Proteomes" id="UP000603453"/>
    </source>
</evidence>
<keyword evidence="11" id="KW-1185">Reference proteome</keyword>
<keyword evidence="6 9" id="KW-0811">Translocation</keyword>